<keyword evidence="3" id="KW-1185">Reference proteome</keyword>
<gene>
    <name evidence="2" type="ORF">INT46_004939</name>
</gene>
<feature type="transmembrane region" description="Helical" evidence="1">
    <location>
        <begin position="6"/>
        <end position="29"/>
    </location>
</feature>
<keyword evidence="1" id="KW-0472">Membrane</keyword>
<protein>
    <submittedName>
        <fullName evidence="2">Uncharacterized protein</fullName>
    </submittedName>
</protein>
<dbReference type="Proteomes" id="UP000650833">
    <property type="component" value="Unassembled WGS sequence"/>
</dbReference>
<sequence>MFTEELHYTCVYTNALACIFRLAFTIFLFSLSKIKPTLKPTPPNLNKLKGSYTLDDSLREKLSLTSNILTGSVKTWSNIKDVVDDYLNHSEVWEAQPQQFVLMLQTSLKTINNILSKQSASSTSTTELLLKQYCSSLDIFYHHPMIVVDLKLYYQKKELEKRDKDNLQQAHIQSNATASAMILEKSRLMEEGSKKRLFDEIEDEDELSVLADRKSKDHYGKKVDQSMKCVSAEEELSIDDISEISKQYEQSLFDAEDPFNPNPSMSKSQYSFVKNEKRFDYHAPSKSLISPKKPALSQSNYGDLSDLFEIRLSSGLRTSCSSVTQKIFETYRDEQYANAYIKSHEGAISFLNTVLNSDNFMDTRKLWTLPGEAVEDQLQLTQVIKDFFLCEKQIVEPRRVWLPLRDFRVFGINKKLLDGILTNEAETLAVMLESSGLKYFLNKSEATTPHSIDDTYKQLKSTSDFLKYIIAKYKMGSLKTFMKVQIPCVSVIENYLTLCLTTVHDNSKWKFVEVRTCTITTTKAEKKPVDQSL</sequence>
<dbReference type="AlphaFoldDB" id="A0A8H7QEI6"/>
<dbReference type="OrthoDB" id="2248298at2759"/>
<evidence type="ECO:0000256" key="1">
    <source>
        <dbReference type="SAM" id="Phobius"/>
    </source>
</evidence>
<evidence type="ECO:0000313" key="2">
    <source>
        <dbReference type="EMBL" id="KAG2191192.1"/>
    </source>
</evidence>
<dbReference type="EMBL" id="JAEPRC010000852">
    <property type="protein sequence ID" value="KAG2191192.1"/>
    <property type="molecule type" value="Genomic_DNA"/>
</dbReference>
<name>A0A8H7QEI6_9FUNG</name>
<evidence type="ECO:0000313" key="3">
    <source>
        <dbReference type="Proteomes" id="UP000650833"/>
    </source>
</evidence>
<keyword evidence="1" id="KW-1133">Transmembrane helix</keyword>
<organism evidence="2 3">
    <name type="scientific">Mucor plumbeus</name>
    <dbReference type="NCBI Taxonomy" id="97098"/>
    <lineage>
        <taxon>Eukaryota</taxon>
        <taxon>Fungi</taxon>
        <taxon>Fungi incertae sedis</taxon>
        <taxon>Mucoromycota</taxon>
        <taxon>Mucoromycotina</taxon>
        <taxon>Mucoromycetes</taxon>
        <taxon>Mucorales</taxon>
        <taxon>Mucorineae</taxon>
        <taxon>Mucoraceae</taxon>
        <taxon>Mucor</taxon>
    </lineage>
</organism>
<comment type="caution">
    <text evidence="2">The sequence shown here is derived from an EMBL/GenBank/DDBJ whole genome shotgun (WGS) entry which is preliminary data.</text>
</comment>
<accession>A0A8H7QEI6</accession>
<reference evidence="2" key="1">
    <citation type="submission" date="2020-12" db="EMBL/GenBank/DDBJ databases">
        <title>Metabolic potential, ecology and presence of endohyphal bacteria is reflected in genomic diversity of Mucoromycotina.</title>
        <authorList>
            <person name="Muszewska A."/>
            <person name="Okrasinska A."/>
            <person name="Steczkiewicz K."/>
            <person name="Drgas O."/>
            <person name="Orlowska M."/>
            <person name="Perlinska-Lenart U."/>
            <person name="Aleksandrzak-Piekarczyk T."/>
            <person name="Szatraj K."/>
            <person name="Zielenkiewicz U."/>
            <person name="Pilsyk S."/>
            <person name="Malc E."/>
            <person name="Mieczkowski P."/>
            <person name="Kruszewska J.S."/>
            <person name="Biernat P."/>
            <person name="Pawlowska J."/>
        </authorList>
    </citation>
    <scope>NUCLEOTIDE SEQUENCE</scope>
    <source>
        <strain evidence="2">CBS 226.32</strain>
    </source>
</reference>
<proteinExistence type="predicted"/>
<keyword evidence="1" id="KW-0812">Transmembrane</keyword>